<evidence type="ECO:0000256" key="1">
    <source>
        <dbReference type="SAM" id="SignalP"/>
    </source>
</evidence>
<proteinExistence type="predicted"/>
<dbReference type="Proteomes" id="UP000648239">
    <property type="component" value="Unassembled WGS sequence"/>
</dbReference>
<dbReference type="AlphaFoldDB" id="A0A8J7CBR0"/>
<evidence type="ECO:0000313" key="3">
    <source>
        <dbReference type="Proteomes" id="UP000648239"/>
    </source>
</evidence>
<comment type="caution">
    <text evidence="2">The sequence shown here is derived from an EMBL/GenBank/DDBJ whole genome shotgun (WGS) entry which is preliminary data.</text>
</comment>
<gene>
    <name evidence="2" type="ORF">IFK94_00435</name>
</gene>
<dbReference type="EMBL" id="JACXWD010000001">
    <property type="protein sequence ID" value="MBD3866567.1"/>
    <property type="molecule type" value="Genomic_DNA"/>
</dbReference>
<accession>A0A8J7CBR0</accession>
<protein>
    <recommendedName>
        <fullName evidence="4">DUF4352 domain-containing protein</fullName>
    </recommendedName>
</protein>
<sequence>MNRMKSMAVMVLLVFAVLPAAAGTASGEYLFKIDVPLELGVVVEEGLTIETVRFYTSGRGPASFFRVGDVMKAEISISNVSENGKMVGLAVALFDEKGKLLGVASGGNKFLPQRDERQRTYTLVFNHVNALADTAASFKVTVETR</sequence>
<evidence type="ECO:0000313" key="2">
    <source>
        <dbReference type="EMBL" id="MBD3866567.1"/>
    </source>
</evidence>
<reference evidence="2 3" key="1">
    <citation type="submission" date="2020-08" db="EMBL/GenBank/DDBJ databases">
        <title>Acidobacteriota in marine sediments use diverse sulfur dissimilation pathways.</title>
        <authorList>
            <person name="Wasmund K."/>
        </authorList>
    </citation>
    <scope>NUCLEOTIDE SEQUENCE [LARGE SCALE GENOMIC DNA]</scope>
    <source>
        <strain evidence="2">MAG AM4</strain>
    </source>
</reference>
<feature type="signal peptide" evidence="1">
    <location>
        <begin position="1"/>
        <end position="22"/>
    </location>
</feature>
<feature type="chain" id="PRO_5035168980" description="DUF4352 domain-containing protein" evidence="1">
    <location>
        <begin position="23"/>
        <end position="145"/>
    </location>
</feature>
<keyword evidence="1" id="KW-0732">Signal</keyword>
<organism evidence="2 3">
    <name type="scientific">Candidatus Polarisedimenticola svalbardensis</name>
    <dbReference type="NCBI Taxonomy" id="2886004"/>
    <lineage>
        <taxon>Bacteria</taxon>
        <taxon>Pseudomonadati</taxon>
        <taxon>Acidobacteriota</taxon>
        <taxon>Candidatus Polarisedimenticolia</taxon>
        <taxon>Candidatus Polarisedimenticolales</taxon>
        <taxon>Candidatus Polarisedimenticolaceae</taxon>
        <taxon>Candidatus Polarisedimenticola</taxon>
    </lineage>
</organism>
<name>A0A8J7CBR0_9BACT</name>
<evidence type="ECO:0008006" key="4">
    <source>
        <dbReference type="Google" id="ProtNLM"/>
    </source>
</evidence>